<dbReference type="FunFam" id="3.90.930.12:FF:000002">
    <property type="entry name" value="50S ribosomal protein L6"/>
    <property type="match status" value="1"/>
</dbReference>
<comment type="similarity">
    <text evidence="1 6 7">Belongs to the universal ribosomal protein uL6 family.</text>
</comment>
<dbReference type="InterPro" id="IPR020040">
    <property type="entry name" value="Ribosomal_uL6_a/b-dom"/>
</dbReference>
<evidence type="ECO:0000256" key="7">
    <source>
        <dbReference type="RuleBase" id="RU003869"/>
    </source>
</evidence>
<dbReference type="GO" id="GO:0002181">
    <property type="term" value="P:cytoplasmic translation"/>
    <property type="evidence" value="ECO:0007669"/>
    <property type="project" value="TreeGrafter"/>
</dbReference>
<keyword evidence="2 6" id="KW-0699">rRNA-binding</keyword>
<evidence type="ECO:0000313" key="11">
    <source>
        <dbReference type="Proteomes" id="UP000662873"/>
    </source>
</evidence>
<reference evidence="10" key="1">
    <citation type="journal article" name="DNA Res.">
        <title>The physiological potential of anammox bacteria as revealed by their core genome structure.</title>
        <authorList>
            <person name="Okubo T."/>
            <person name="Toyoda A."/>
            <person name="Fukuhara K."/>
            <person name="Uchiyama I."/>
            <person name="Harigaya Y."/>
            <person name="Kuroiwa M."/>
            <person name="Suzuki T."/>
            <person name="Murakami Y."/>
            <person name="Suwa Y."/>
            <person name="Takami H."/>
        </authorList>
    </citation>
    <scope>NUCLEOTIDE SEQUENCE</scope>
    <source>
        <strain evidence="10">317325-2</strain>
    </source>
</reference>
<dbReference type="GO" id="GO:0019843">
    <property type="term" value="F:rRNA binding"/>
    <property type="evidence" value="ECO:0007669"/>
    <property type="project" value="UniProtKB-UniRule"/>
</dbReference>
<proteinExistence type="inferred from homology"/>
<dbReference type="PRINTS" id="PR00059">
    <property type="entry name" value="RIBOSOMALL6"/>
</dbReference>
<dbReference type="InterPro" id="IPR019906">
    <property type="entry name" value="Ribosomal_uL6_bac-type"/>
</dbReference>
<keyword evidence="3 6" id="KW-0694">RNA-binding</keyword>
<comment type="subunit">
    <text evidence="6">Part of the 50S ribosomal subunit.</text>
</comment>
<evidence type="ECO:0000313" key="10">
    <source>
        <dbReference type="EMBL" id="BBO22619.1"/>
    </source>
</evidence>
<dbReference type="Gene3D" id="3.90.930.12">
    <property type="entry name" value="Ribosomal protein L6, alpha-beta domain"/>
    <property type="match status" value="2"/>
</dbReference>
<keyword evidence="5 6" id="KW-0687">Ribonucleoprotein</keyword>
<dbReference type="EMBL" id="AP021858">
    <property type="protein sequence ID" value="BBO22619.1"/>
    <property type="molecule type" value="Genomic_DNA"/>
</dbReference>
<evidence type="ECO:0000256" key="8">
    <source>
        <dbReference type="RuleBase" id="RU003870"/>
    </source>
</evidence>
<feature type="domain" description="Large ribosomal subunit protein uL6 alpha-beta" evidence="9">
    <location>
        <begin position="11"/>
        <end position="83"/>
    </location>
</feature>
<dbReference type="PROSITE" id="PS00525">
    <property type="entry name" value="RIBOSOMAL_L6_1"/>
    <property type="match status" value="1"/>
</dbReference>
<protein>
    <recommendedName>
        <fullName evidence="6">Large ribosomal subunit protein uL6</fullName>
    </recommendedName>
</protein>
<dbReference type="SUPFAM" id="SSF56053">
    <property type="entry name" value="Ribosomal protein L6"/>
    <property type="match status" value="2"/>
</dbReference>
<dbReference type="KEGG" id="npy:NPRO_02140"/>
<dbReference type="InterPro" id="IPR000702">
    <property type="entry name" value="Ribosomal_uL6-like"/>
</dbReference>
<dbReference type="NCBIfam" id="TIGR03654">
    <property type="entry name" value="L6_bact"/>
    <property type="match status" value="1"/>
</dbReference>
<dbReference type="AlphaFoldDB" id="A0A809R524"/>
<dbReference type="HAMAP" id="MF_01365_B">
    <property type="entry name" value="Ribosomal_uL6_B"/>
    <property type="match status" value="1"/>
</dbReference>
<dbReference type="InterPro" id="IPR002358">
    <property type="entry name" value="Ribosomal_uL6_CS"/>
</dbReference>
<evidence type="ECO:0000256" key="1">
    <source>
        <dbReference type="ARBA" id="ARBA00009356"/>
    </source>
</evidence>
<evidence type="ECO:0000256" key="5">
    <source>
        <dbReference type="ARBA" id="ARBA00023274"/>
    </source>
</evidence>
<dbReference type="InterPro" id="IPR036789">
    <property type="entry name" value="Ribosomal_uL6-like_a/b-dom_sf"/>
</dbReference>
<organism evidence="10 11">
    <name type="scientific">Candidatus Nitrosymbiomonas proteolyticus</name>
    <dbReference type="NCBI Taxonomy" id="2608984"/>
    <lineage>
        <taxon>Bacteria</taxon>
        <taxon>Bacillati</taxon>
        <taxon>Armatimonadota</taxon>
        <taxon>Armatimonadota incertae sedis</taxon>
        <taxon>Candidatus Nitrosymbiomonas</taxon>
    </lineage>
</organism>
<keyword evidence="4 6" id="KW-0689">Ribosomal protein</keyword>
<dbReference type="PANTHER" id="PTHR11655">
    <property type="entry name" value="60S/50S RIBOSOMAL PROTEIN L6/L9"/>
    <property type="match status" value="1"/>
</dbReference>
<sequence length="188" mass="20111">MSRVGLKPISVPAGVTVTVSPENQVSVKGPKGELRVDVYPGLSVNVGEGEITISRSSNERVARSQHGLARTLIGNCVQGVTAGHTKQLEIQGVGFRALLEGKNLVLNVGYSHPVKIEAVPGVDFELAQEERSRTQRVVVSGIDKQKVGQVAADIRKVRKPDPYKGKGIRYVGEVVRLKAGKRAASAKK</sequence>
<dbReference type="Pfam" id="PF00347">
    <property type="entry name" value="Ribosomal_L6"/>
    <property type="match status" value="2"/>
</dbReference>
<evidence type="ECO:0000259" key="9">
    <source>
        <dbReference type="Pfam" id="PF00347"/>
    </source>
</evidence>
<dbReference type="GO" id="GO:0003735">
    <property type="term" value="F:structural constituent of ribosome"/>
    <property type="evidence" value="ECO:0007669"/>
    <property type="project" value="UniProtKB-UniRule"/>
</dbReference>
<dbReference type="PANTHER" id="PTHR11655:SF14">
    <property type="entry name" value="LARGE RIBOSOMAL SUBUNIT PROTEIN UL6M"/>
    <property type="match status" value="1"/>
</dbReference>
<evidence type="ECO:0000256" key="4">
    <source>
        <dbReference type="ARBA" id="ARBA00022980"/>
    </source>
</evidence>
<evidence type="ECO:0000256" key="6">
    <source>
        <dbReference type="HAMAP-Rule" id="MF_01365"/>
    </source>
</evidence>
<evidence type="ECO:0000256" key="2">
    <source>
        <dbReference type="ARBA" id="ARBA00022730"/>
    </source>
</evidence>
<comment type="function">
    <text evidence="6 8">This protein binds to the 23S rRNA, and is important in its secondary structure. It is located near the subunit interface in the base of the L7/L12 stalk, and near the tRNA binding site of the peptidyltransferase center.</text>
</comment>
<gene>
    <name evidence="6" type="primary">rplF</name>
    <name evidence="10" type="ORF">NPRO_02140</name>
</gene>
<evidence type="ECO:0000256" key="3">
    <source>
        <dbReference type="ARBA" id="ARBA00022884"/>
    </source>
</evidence>
<dbReference type="PIRSF" id="PIRSF002162">
    <property type="entry name" value="Ribosomal_L6"/>
    <property type="match status" value="1"/>
</dbReference>
<dbReference type="FunFam" id="3.90.930.12:FF:000001">
    <property type="entry name" value="50S ribosomal protein L6"/>
    <property type="match status" value="1"/>
</dbReference>
<dbReference type="GO" id="GO:0022625">
    <property type="term" value="C:cytosolic large ribosomal subunit"/>
    <property type="evidence" value="ECO:0007669"/>
    <property type="project" value="UniProtKB-UniRule"/>
</dbReference>
<accession>A0A809R524</accession>
<dbReference type="Proteomes" id="UP000662873">
    <property type="component" value="Chromosome"/>
</dbReference>
<feature type="domain" description="Large ribosomal subunit protein uL6 alpha-beta" evidence="9">
    <location>
        <begin position="92"/>
        <end position="170"/>
    </location>
</feature>
<name>A0A809R524_9BACT</name>